<dbReference type="Pfam" id="PF07714">
    <property type="entry name" value="PK_Tyr_Ser-Thr"/>
    <property type="match status" value="1"/>
</dbReference>
<dbReference type="SMART" id="SM00220">
    <property type="entry name" value="S_TKc"/>
    <property type="match status" value="1"/>
</dbReference>
<evidence type="ECO:0000256" key="10">
    <source>
        <dbReference type="ARBA" id="ARBA00022741"/>
    </source>
</evidence>
<dbReference type="InterPro" id="IPR000719">
    <property type="entry name" value="Prot_kinase_dom"/>
</dbReference>
<gene>
    <name evidence="22" type="primary">LOC123044243</name>
</gene>
<dbReference type="PROSITE" id="PS50011">
    <property type="entry name" value="PROTEIN_KINASE_DOM"/>
    <property type="match status" value="1"/>
</dbReference>
<dbReference type="PANTHER" id="PTHR45631">
    <property type="entry name" value="OS07G0107800 PROTEIN-RELATED"/>
    <property type="match status" value="1"/>
</dbReference>
<evidence type="ECO:0000256" key="19">
    <source>
        <dbReference type="SAM" id="Phobius"/>
    </source>
</evidence>
<dbReference type="PROSITE" id="PS51450">
    <property type="entry name" value="LRR"/>
    <property type="match status" value="1"/>
</dbReference>
<evidence type="ECO:0000256" key="1">
    <source>
        <dbReference type="ARBA" id="ARBA00004162"/>
    </source>
</evidence>
<keyword evidence="9" id="KW-0677">Repeat</keyword>
<evidence type="ECO:0000256" key="5">
    <source>
        <dbReference type="ARBA" id="ARBA00022614"/>
    </source>
</evidence>
<evidence type="ECO:0000256" key="3">
    <source>
        <dbReference type="ARBA" id="ARBA00022527"/>
    </source>
</evidence>
<dbReference type="KEGG" id="taes:123044243"/>
<dbReference type="OMA" id="NNTINPH"/>
<dbReference type="EC" id="2.7.11.1" evidence="2"/>
<keyword evidence="12 18" id="KW-0067">ATP-binding</keyword>
<feature type="transmembrane region" description="Helical" evidence="19">
    <location>
        <begin position="525"/>
        <end position="546"/>
    </location>
</feature>
<evidence type="ECO:0000256" key="17">
    <source>
        <dbReference type="ARBA" id="ARBA00048679"/>
    </source>
</evidence>
<dbReference type="InterPro" id="IPR024788">
    <property type="entry name" value="Malectin-like_Carb-bd_dom"/>
</dbReference>
<dbReference type="PANTHER" id="PTHR45631:SF31">
    <property type="entry name" value="PROTEIN KINASE DOMAIN-CONTAINING PROTEIN"/>
    <property type="match status" value="1"/>
</dbReference>
<dbReference type="RefSeq" id="XP_044322905.1">
    <property type="nucleotide sequence ID" value="XM_044466970.1"/>
</dbReference>
<evidence type="ECO:0000256" key="13">
    <source>
        <dbReference type="ARBA" id="ARBA00022989"/>
    </source>
</evidence>
<dbReference type="GeneID" id="123044243"/>
<proteinExistence type="predicted"/>
<reference evidence="22" key="1">
    <citation type="submission" date="2018-08" db="EMBL/GenBank/DDBJ databases">
        <authorList>
            <person name="Rossello M."/>
        </authorList>
    </citation>
    <scope>NUCLEOTIDE SEQUENCE [LARGE SCALE GENOMIC DNA]</scope>
    <source>
        <strain evidence="22">cv. Chinese Spring</strain>
    </source>
</reference>
<dbReference type="SUPFAM" id="SSF56112">
    <property type="entry name" value="Protein kinase-like (PK-like)"/>
    <property type="match status" value="1"/>
</dbReference>
<dbReference type="Proteomes" id="UP000019116">
    <property type="component" value="Chromosome 1A"/>
</dbReference>
<keyword evidence="3" id="KW-0723">Serine/threonine-protein kinase</keyword>
<dbReference type="STRING" id="4565.A0A3B5Y515"/>
<dbReference type="Gene3D" id="1.10.510.10">
    <property type="entry name" value="Transferase(Phosphotransferase) domain 1"/>
    <property type="match status" value="1"/>
</dbReference>
<dbReference type="Gramene" id="TraesLDM1A03G00148440.1">
    <property type="protein sequence ID" value="TraesLDM1A03G00148440.1"/>
    <property type="gene ID" value="TraesLDM1A03G00148440"/>
</dbReference>
<keyword evidence="11" id="KW-0418">Kinase</keyword>
<evidence type="ECO:0000256" key="8">
    <source>
        <dbReference type="ARBA" id="ARBA00022729"/>
    </source>
</evidence>
<evidence type="ECO:0000313" key="22">
    <source>
        <dbReference type="EnsemblPlants" id="TraesCS1A02G346300.2"/>
    </source>
</evidence>
<evidence type="ECO:0000256" key="16">
    <source>
        <dbReference type="ARBA" id="ARBA00047899"/>
    </source>
</evidence>
<evidence type="ECO:0000256" key="12">
    <source>
        <dbReference type="ARBA" id="ARBA00022840"/>
    </source>
</evidence>
<keyword evidence="15" id="KW-0675">Receptor</keyword>
<keyword evidence="6" id="KW-0808">Transferase</keyword>
<keyword evidence="7 19" id="KW-0812">Transmembrane</keyword>
<dbReference type="InterPro" id="IPR032675">
    <property type="entry name" value="LRR_dom_sf"/>
</dbReference>
<evidence type="ECO:0000256" key="15">
    <source>
        <dbReference type="ARBA" id="ARBA00023170"/>
    </source>
</evidence>
<dbReference type="EnsemblPlants" id="TraesCS1A02G346300.2">
    <property type="protein sequence ID" value="TraesCS1A02G346300.2"/>
    <property type="gene ID" value="TraesCS1A02G346300"/>
</dbReference>
<evidence type="ECO:0000256" key="7">
    <source>
        <dbReference type="ARBA" id="ARBA00022692"/>
    </source>
</evidence>
<reference evidence="22" key="2">
    <citation type="submission" date="2018-10" db="UniProtKB">
        <authorList>
            <consortium name="EnsemblPlants"/>
        </authorList>
    </citation>
    <scope>IDENTIFICATION</scope>
</reference>
<comment type="subcellular location">
    <subcellularLocation>
        <location evidence="1">Cell membrane</location>
        <topology evidence="1">Single-pass membrane protein</topology>
    </subcellularLocation>
</comment>
<feature type="domain" description="Protein kinase" evidence="21">
    <location>
        <begin position="598"/>
        <end position="872"/>
    </location>
</feature>
<dbReference type="Pfam" id="PF13855">
    <property type="entry name" value="LRR_8"/>
    <property type="match status" value="1"/>
</dbReference>
<dbReference type="InterPro" id="IPR017441">
    <property type="entry name" value="Protein_kinase_ATP_BS"/>
</dbReference>
<dbReference type="Gramene" id="TraesCS1A02G346300.2">
    <property type="protein sequence ID" value="TraesCS1A02G346300.2"/>
    <property type="gene ID" value="TraesCS1A02G346300"/>
</dbReference>
<keyword evidence="5" id="KW-0433">Leucine-rich repeat</keyword>
<dbReference type="InterPro" id="IPR001611">
    <property type="entry name" value="Leu-rich_rpt"/>
</dbReference>
<dbReference type="Gene3D" id="3.80.10.10">
    <property type="entry name" value="Ribonuclease Inhibitor"/>
    <property type="match status" value="1"/>
</dbReference>
<dbReference type="SMR" id="A0A3B5Y515"/>
<keyword evidence="23" id="KW-1185">Reference proteome</keyword>
<evidence type="ECO:0000256" key="4">
    <source>
        <dbReference type="ARBA" id="ARBA00022553"/>
    </source>
</evidence>
<dbReference type="InterPro" id="IPR008271">
    <property type="entry name" value="Ser/Thr_kinase_AS"/>
</dbReference>
<evidence type="ECO:0000256" key="9">
    <source>
        <dbReference type="ARBA" id="ARBA00022737"/>
    </source>
</evidence>
<protein>
    <recommendedName>
        <fullName evidence="2">non-specific serine/threonine protein kinase</fullName>
        <ecNumber evidence="2">2.7.11.1</ecNumber>
    </recommendedName>
</protein>
<dbReference type="InterPro" id="IPR001245">
    <property type="entry name" value="Ser-Thr/Tyr_kinase_cat_dom"/>
</dbReference>
<feature type="binding site" evidence="18">
    <location>
        <position position="626"/>
    </location>
    <ligand>
        <name>ATP</name>
        <dbReference type="ChEBI" id="CHEBI:30616"/>
    </ligand>
</feature>
<evidence type="ECO:0000259" key="21">
    <source>
        <dbReference type="PROSITE" id="PS50011"/>
    </source>
</evidence>
<keyword evidence="4" id="KW-0597">Phosphoprotein</keyword>
<dbReference type="AlphaFoldDB" id="A0A3B5Y515"/>
<dbReference type="Gramene" id="TraesCS1A03G0851200.2">
    <property type="protein sequence ID" value="TraesCS1A03G0851200.2.CDS"/>
    <property type="gene ID" value="TraesCS1A03G0851200"/>
</dbReference>
<evidence type="ECO:0000313" key="23">
    <source>
        <dbReference type="Proteomes" id="UP000019116"/>
    </source>
</evidence>
<keyword evidence="14 19" id="KW-0472">Membrane</keyword>
<sequence>MVARWLLQLVLLLGLAGVLQVHGQVDKLASFITIDCGLPENSPGYMDNVTKLRATGDAGFTNTGTNHNISTEYITPTMGWTWHTVRSFPIGVRNCYTINPVGSAGPNYLIRAFFMYGNYDGLDSPPIFDIYLGVNYWKTVNITAADMPLIVEVIAYVYGGTVQVCLVNTGSGTPFITSLALRPLKTTLYPQVNATQGLVLITRSSFGTNKTVRYPDDAYDRVWLPWTKPHPDEWLEISTAENVEDNLESFEVPSAVMRTAVTSANASSPVRFSWDAVRNANYHVPGYSWMLYFAELQKDAVRGFYITTNGELSYPHVMTPAYLATDAVFQRKPVHGFDRYEISLNATANSTLPPIINAVEVFSVLPTTGVPTAAQDVSAVTAVRDKYRVKKNWMGDPCAPRKFAWDGLSCGYALSGPPTVKGLNLSSMGLSGNISSSFGDLKGLQYLDLSRNNLTGSIPDTLSQLSSLTLLDLTRNRLTGEIPSMLLKKSQDGFLTLRYDNNPDLCSNGNSCVPPKKKSNSMVPVYVAIPIVAVLVIVLLLVLLMCMRRRRQGTASNSIKPQNETRFTLSHSWNRNKDSSLQLNNQRFTYEEIKVITNNFQRVIGQGGFGKVYDGFLENGTQVAVKLRSESSAQGVQEFLVEAQTLAKIHHKNLVTMIGYCNDREHLALVYEYMSEGALHEHLRGRHYDTTLTWAQRLRIAQESAQGLEYLHKGCNPPLIHRDVKTSNILLNANLEAKIADFGLLKAFNCDDDTHVSTARLVGTHGYIAPEYLTTLQLTNKTDVYSFGVVLLEIVTGQPRILNNPEPSSITKWVQERLSQGNIEGVVDARMHGEHDINSVWKAAGIALKCTEQTPAQRPTMTEVVVQLQECLKLESVRCKGGSMDPEFYMASGSDPFSSYNRYATNQSASTSHSNDVFEVERLGRVPTMTTGPVAR</sequence>
<evidence type="ECO:0000256" key="18">
    <source>
        <dbReference type="PROSITE-ProRule" id="PRU10141"/>
    </source>
</evidence>
<accession>A0A3B5Y515</accession>
<dbReference type="PROSITE" id="PS00108">
    <property type="entry name" value="PROTEIN_KINASE_ST"/>
    <property type="match status" value="1"/>
</dbReference>
<dbReference type="FunFam" id="1.10.510.10:FF:000146">
    <property type="entry name" value="LRR receptor-like serine/threonine-protein kinase IOS1"/>
    <property type="match status" value="1"/>
</dbReference>
<dbReference type="Gramene" id="TraesJAG1A03G00148570.1">
    <property type="protein sequence ID" value="TraesJAG1A03G00148570.1"/>
    <property type="gene ID" value="TraesJAG1A03G00148570"/>
</dbReference>
<dbReference type="SUPFAM" id="SSF52058">
    <property type="entry name" value="L domain-like"/>
    <property type="match status" value="1"/>
</dbReference>
<dbReference type="Gene3D" id="3.30.200.20">
    <property type="entry name" value="Phosphorylase Kinase, domain 1"/>
    <property type="match status" value="1"/>
</dbReference>
<keyword evidence="13 19" id="KW-1133">Transmembrane helix</keyword>
<evidence type="ECO:0000256" key="14">
    <source>
        <dbReference type="ARBA" id="ARBA00023136"/>
    </source>
</evidence>
<evidence type="ECO:0000256" key="11">
    <source>
        <dbReference type="ARBA" id="ARBA00022777"/>
    </source>
</evidence>
<evidence type="ECO:0000256" key="6">
    <source>
        <dbReference type="ARBA" id="ARBA00022679"/>
    </source>
</evidence>
<dbReference type="GO" id="GO:0005524">
    <property type="term" value="F:ATP binding"/>
    <property type="evidence" value="ECO:0007669"/>
    <property type="project" value="UniProtKB-UniRule"/>
</dbReference>
<dbReference type="InterPro" id="IPR011009">
    <property type="entry name" value="Kinase-like_dom_sf"/>
</dbReference>
<dbReference type="PRINTS" id="PR00019">
    <property type="entry name" value="LEURICHRPT"/>
</dbReference>
<dbReference type="OrthoDB" id="2017114at2759"/>
<keyword evidence="8 20" id="KW-0732">Signal</keyword>
<dbReference type="PROSITE" id="PS00107">
    <property type="entry name" value="PROTEIN_KINASE_ATP"/>
    <property type="match status" value="1"/>
</dbReference>
<dbReference type="FunFam" id="3.80.10.10:FF:000129">
    <property type="entry name" value="Leucine-rich repeat receptor-like kinase"/>
    <property type="match status" value="1"/>
</dbReference>
<dbReference type="PaxDb" id="4565-Traes_1AL_FA95898C7.2"/>
<keyword evidence="10 18" id="KW-0547">Nucleotide-binding</keyword>
<organism evidence="22">
    <name type="scientific">Triticum aestivum</name>
    <name type="common">Wheat</name>
    <dbReference type="NCBI Taxonomy" id="4565"/>
    <lineage>
        <taxon>Eukaryota</taxon>
        <taxon>Viridiplantae</taxon>
        <taxon>Streptophyta</taxon>
        <taxon>Embryophyta</taxon>
        <taxon>Tracheophyta</taxon>
        <taxon>Spermatophyta</taxon>
        <taxon>Magnoliopsida</taxon>
        <taxon>Liliopsida</taxon>
        <taxon>Poales</taxon>
        <taxon>Poaceae</taxon>
        <taxon>BOP clade</taxon>
        <taxon>Pooideae</taxon>
        <taxon>Triticodae</taxon>
        <taxon>Triticeae</taxon>
        <taxon>Triticinae</taxon>
        <taxon>Triticum</taxon>
    </lineage>
</organism>
<evidence type="ECO:0000256" key="20">
    <source>
        <dbReference type="SAM" id="SignalP"/>
    </source>
</evidence>
<feature type="chain" id="PRO_5017402048" description="non-specific serine/threonine protein kinase" evidence="20">
    <location>
        <begin position="24"/>
        <end position="936"/>
    </location>
</feature>
<dbReference type="FunFam" id="3.30.200.20:FF:000394">
    <property type="entry name" value="Leucine-rich repeat receptor-like protein kinase"/>
    <property type="match status" value="1"/>
</dbReference>
<dbReference type="Gramene" id="TraesPARA_EIv1.0_0022220.1">
    <property type="protein sequence ID" value="TraesPARA_EIv1.0_0022220.1.CDS"/>
    <property type="gene ID" value="TraesPARA_EIv1.0_0022220"/>
</dbReference>
<dbReference type="CDD" id="cd14066">
    <property type="entry name" value="STKc_IRAK"/>
    <property type="match status" value="1"/>
</dbReference>
<comment type="catalytic activity">
    <reaction evidence="17">
        <text>L-seryl-[protein] + ATP = O-phospho-L-seryl-[protein] + ADP + H(+)</text>
        <dbReference type="Rhea" id="RHEA:17989"/>
        <dbReference type="Rhea" id="RHEA-COMP:9863"/>
        <dbReference type="Rhea" id="RHEA-COMP:11604"/>
        <dbReference type="ChEBI" id="CHEBI:15378"/>
        <dbReference type="ChEBI" id="CHEBI:29999"/>
        <dbReference type="ChEBI" id="CHEBI:30616"/>
        <dbReference type="ChEBI" id="CHEBI:83421"/>
        <dbReference type="ChEBI" id="CHEBI:456216"/>
        <dbReference type="EC" id="2.7.11.1"/>
    </reaction>
</comment>
<dbReference type="GO" id="GO:0004674">
    <property type="term" value="F:protein serine/threonine kinase activity"/>
    <property type="evidence" value="ECO:0007669"/>
    <property type="project" value="UniProtKB-KW"/>
</dbReference>
<evidence type="ECO:0000256" key="2">
    <source>
        <dbReference type="ARBA" id="ARBA00012513"/>
    </source>
</evidence>
<dbReference type="Pfam" id="PF12819">
    <property type="entry name" value="Malectin_like"/>
    <property type="match status" value="1"/>
</dbReference>
<name>A0A3B5Y515_WHEAT</name>
<comment type="catalytic activity">
    <reaction evidence="16">
        <text>L-threonyl-[protein] + ATP = O-phospho-L-threonyl-[protein] + ADP + H(+)</text>
        <dbReference type="Rhea" id="RHEA:46608"/>
        <dbReference type="Rhea" id="RHEA-COMP:11060"/>
        <dbReference type="Rhea" id="RHEA-COMP:11605"/>
        <dbReference type="ChEBI" id="CHEBI:15378"/>
        <dbReference type="ChEBI" id="CHEBI:30013"/>
        <dbReference type="ChEBI" id="CHEBI:30616"/>
        <dbReference type="ChEBI" id="CHEBI:61977"/>
        <dbReference type="ChEBI" id="CHEBI:456216"/>
        <dbReference type="EC" id="2.7.11.1"/>
    </reaction>
</comment>
<dbReference type="GO" id="GO:0005886">
    <property type="term" value="C:plasma membrane"/>
    <property type="evidence" value="ECO:0007669"/>
    <property type="project" value="UniProtKB-SubCell"/>
</dbReference>
<feature type="signal peptide" evidence="20">
    <location>
        <begin position="1"/>
        <end position="23"/>
    </location>
</feature>
<dbReference type="Gramene" id="TraesSTA1A03G00149340.1">
    <property type="protein sequence ID" value="TraesSTA1A03G00149340.1"/>
    <property type="gene ID" value="TraesSTA1A03G00149340"/>
</dbReference>
<dbReference type="Gramene" id="TraesNOR1A03G00149680.1">
    <property type="protein sequence ID" value="TraesNOR1A03G00149680.1"/>
    <property type="gene ID" value="TraesNOR1A03G00149680"/>
</dbReference>